<organism evidence="4 5">
    <name type="scientific">Deinococcus hohokamensis</name>
    <dbReference type="NCBI Taxonomy" id="309883"/>
    <lineage>
        <taxon>Bacteria</taxon>
        <taxon>Thermotogati</taxon>
        <taxon>Deinococcota</taxon>
        <taxon>Deinococci</taxon>
        <taxon>Deinococcales</taxon>
        <taxon>Deinococcaceae</taxon>
        <taxon>Deinococcus</taxon>
    </lineage>
</organism>
<dbReference type="EMBL" id="JBHSEI010000016">
    <property type="protein sequence ID" value="MFC4640401.1"/>
    <property type="molecule type" value="Genomic_DNA"/>
</dbReference>
<evidence type="ECO:0000313" key="5">
    <source>
        <dbReference type="Proteomes" id="UP001595952"/>
    </source>
</evidence>
<dbReference type="InterPro" id="IPR046554">
    <property type="entry name" value="DUF6708"/>
</dbReference>
<accession>A0ABV9IFJ5</accession>
<reference evidence="5" key="1">
    <citation type="journal article" date="2019" name="Int. J. Syst. Evol. Microbiol.">
        <title>The Global Catalogue of Microorganisms (GCM) 10K type strain sequencing project: providing services to taxonomists for standard genome sequencing and annotation.</title>
        <authorList>
            <consortium name="The Broad Institute Genomics Platform"/>
            <consortium name="The Broad Institute Genome Sequencing Center for Infectious Disease"/>
            <person name="Wu L."/>
            <person name="Ma J."/>
        </authorList>
    </citation>
    <scope>NUCLEOTIDE SEQUENCE [LARGE SCALE GENOMIC DNA]</scope>
    <source>
        <strain evidence="5">CCUG 55995</strain>
    </source>
</reference>
<proteinExistence type="predicted"/>
<evidence type="ECO:0000313" key="4">
    <source>
        <dbReference type="EMBL" id="MFC4640401.1"/>
    </source>
</evidence>
<gene>
    <name evidence="4" type="ORF">ACFO0D_18890</name>
</gene>
<evidence type="ECO:0000256" key="2">
    <source>
        <dbReference type="SAM" id="Phobius"/>
    </source>
</evidence>
<feature type="transmembrane region" description="Helical" evidence="2">
    <location>
        <begin position="102"/>
        <end position="125"/>
    </location>
</feature>
<keyword evidence="2" id="KW-1133">Transmembrane helix</keyword>
<feature type="transmembrane region" description="Helical" evidence="2">
    <location>
        <begin position="273"/>
        <end position="292"/>
    </location>
</feature>
<keyword evidence="2" id="KW-0472">Membrane</keyword>
<evidence type="ECO:0000256" key="1">
    <source>
        <dbReference type="SAM" id="MobiDB-lite"/>
    </source>
</evidence>
<feature type="compositionally biased region" description="Basic residues" evidence="1">
    <location>
        <begin position="380"/>
        <end position="397"/>
    </location>
</feature>
<name>A0ABV9IFJ5_9DEIO</name>
<feature type="domain" description="DUF6708" evidence="3">
    <location>
        <begin position="121"/>
        <end position="312"/>
    </location>
</feature>
<dbReference type="Pfam" id="PF20455">
    <property type="entry name" value="DUF6708"/>
    <property type="match status" value="1"/>
</dbReference>
<keyword evidence="2" id="KW-0812">Transmembrane</keyword>
<keyword evidence="5" id="KW-1185">Reference proteome</keyword>
<dbReference type="RefSeq" id="WP_380063385.1">
    <property type="nucleotide sequence ID" value="NZ_JBHSEI010000016.1"/>
</dbReference>
<evidence type="ECO:0000259" key="3">
    <source>
        <dbReference type="Pfam" id="PF20455"/>
    </source>
</evidence>
<sequence>MNWMDLSGLSTPFPCHRPLSEREKRDQLRQHERINGRPRPHLSVIRMNSTYLESADIWFGERGLGTSITTVLLVMCVPLVLLLPTIWLQALGLMPSTEERALLITIGLVGPLLLFPFIWGLVWLLRKDAFAYTHYPMRFHRISRLVYVFRTNGTVLTVPWDDLFVTLGYGTRGGTTFGEVRAHVLDAAREMVLETFGLSHSTPKSSDGPVLKSGEAVHPDTIYAQWEFIRRYMEEGPHAVIDEVQQCLSIDRERESAVFSFSFLANRWSGGNAVLRALAFPFVLVWMPFRIITMRTSKVPRWPREVEAACVIEDGDPYAIEGTAAGHLITLYPEAARPAYAEAGALEAGPGQHPTHPTSSLPEAAPGAFHIHAPGTAAARKTRGRSSNQKRKWTQGK</sequence>
<feature type="region of interest" description="Disordered" evidence="1">
    <location>
        <begin position="346"/>
        <end position="397"/>
    </location>
</feature>
<feature type="transmembrane region" description="Helical" evidence="2">
    <location>
        <begin position="68"/>
        <end position="90"/>
    </location>
</feature>
<comment type="caution">
    <text evidence="4">The sequence shown here is derived from an EMBL/GenBank/DDBJ whole genome shotgun (WGS) entry which is preliminary data.</text>
</comment>
<dbReference type="Proteomes" id="UP001595952">
    <property type="component" value="Unassembled WGS sequence"/>
</dbReference>
<protein>
    <submittedName>
        <fullName evidence="4">DUF6708 domain-containing protein</fullName>
    </submittedName>
</protein>